<keyword evidence="11" id="KW-1185">Reference proteome</keyword>
<keyword evidence="3" id="KW-1003">Cell membrane</keyword>
<evidence type="ECO:0000256" key="7">
    <source>
        <dbReference type="ARBA" id="ARBA00023136"/>
    </source>
</evidence>
<feature type="transmembrane region" description="Helical" evidence="9">
    <location>
        <begin position="143"/>
        <end position="167"/>
    </location>
</feature>
<evidence type="ECO:0000256" key="3">
    <source>
        <dbReference type="ARBA" id="ARBA00022475"/>
    </source>
</evidence>
<dbReference type="eggNOG" id="COG0559">
    <property type="taxonomic scope" value="Bacteria"/>
</dbReference>
<keyword evidence="4 9" id="KW-0812">Transmembrane</keyword>
<dbReference type="GeneID" id="76459574"/>
<name>A1WGB8_VEREI</name>
<dbReference type="GO" id="GO:0005886">
    <property type="term" value="C:plasma membrane"/>
    <property type="evidence" value="ECO:0007669"/>
    <property type="project" value="UniProtKB-SubCell"/>
</dbReference>
<evidence type="ECO:0000256" key="6">
    <source>
        <dbReference type="ARBA" id="ARBA00022989"/>
    </source>
</evidence>
<proteinExistence type="inferred from homology"/>
<feature type="transmembrane region" description="Helical" evidence="9">
    <location>
        <begin position="265"/>
        <end position="285"/>
    </location>
</feature>
<dbReference type="Proteomes" id="UP000000374">
    <property type="component" value="Chromosome"/>
</dbReference>
<dbReference type="OrthoDB" id="9807115at2"/>
<dbReference type="EMBL" id="CP000542">
    <property type="protein sequence ID" value="ABM56675.1"/>
    <property type="molecule type" value="Genomic_DNA"/>
</dbReference>
<dbReference type="KEGG" id="vei:Veis_0896"/>
<keyword evidence="2" id="KW-0813">Transport</keyword>
<comment type="similarity">
    <text evidence="8">Belongs to the binding-protein-dependent transport system permease family. LivHM subfamily.</text>
</comment>
<feature type="transmembrane region" description="Helical" evidence="9">
    <location>
        <begin position="195"/>
        <end position="219"/>
    </location>
</feature>
<evidence type="ECO:0000313" key="11">
    <source>
        <dbReference type="Proteomes" id="UP000000374"/>
    </source>
</evidence>
<feature type="transmembrane region" description="Helical" evidence="9">
    <location>
        <begin position="6"/>
        <end position="29"/>
    </location>
</feature>
<dbReference type="InterPro" id="IPR001851">
    <property type="entry name" value="ABC_transp_permease"/>
</dbReference>
<reference evidence="11" key="1">
    <citation type="submission" date="2006-12" db="EMBL/GenBank/DDBJ databases">
        <title>Complete sequence of chromosome 1 of Verminephrobacter eiseniae EF01-2.</title>
        <authorList>
            <person name="Copeland A."/>
            <person name="Lucas S."/>
            <person name="Lapidus A."/>
            <person name="Barry K."/>
            <person name="Detter J.C."/>
            <person name="Glavina del Rio T."/>
            <person name="Dalin E."/>
            <person name="Tice H."/>
            <person name="Pitluck S."/>
            <person name="Chertkov O."/>
            <person name="Brettin T."/>
            <person name="Bruce D."/>
            <person name="Han C."/>
            <person name="Tapia R."/>
            <person name="Gilna P."/>
            <person name="Schmutz J."/>
            <person name="Larimer F."/>
            <person name="Land M."/>
            <person name="Hauser L."/>
            <person name="Kyrpides N."/>
            <person name="Kim E."/>
            <person name="Stahl D."/>
            <person name="Richardson P."/>
        </authorList>
    </citation>
    <scope>NUCLEOTIDE SEQUENCE [LARGE SCALE GENOMIC DNA]</scope>
    <source>
        <strain evidence="11">EF01-2</strain>
    </source>
</reference>
<keyword evidence="5" id="KW-0029">Amino-acid transport</keyword>
<dbReference type="PANTHER" id="PTHR11795:SF445">
    <property type="entry name" value="AMINO ACID ABC TRANSPORTER PERMEASE PROTEIN"/>
    <property type="match status" value="1"/>
</dbReference>
<dbReference type="STRING" id="391735.Veis_0896"/>
<organism evidence="10 11">
    <name type="scientific">Verminephrobacter eiseniae (strain EF01-2)</name>
    <dbReference type="NCBI Taxonomy" id="391735"/>
    <lineage>
        <taxon>Bacteria</taxon>
        <taxon>Pseudomonadati</taxon>
        <taxon>Pseudomonadota</taxon>
        <taxon>Betaproteobacteria</taxon>
        <taxon>Burkholderiales</taxon>
        <taxon>Comamonadaceae</taxon>
        <taxon>Verminephrobacter</taxon>
    </lineage>
</organism>
<dbReference type="AlphaFoldDB" id="A1WGB8"/>
<dbReference type="HOGENOM" id="CLU_039929_2_0_4"/>
<feature type="transmembrane region" description="Helical" evidence="9">
    <location>
        <begin position="231"/>
        <end position="258"/>
    </location>
</feature>
<dbReference type="InterPro" id="IPR052157">
    <property type="entry name" value="BCAA_transport_permease"/>
</dbReference>
<dbReference type="CDD" id="cd06582">
    <property type="entry name" value="TM_PBP1_LivH_like"/>
    <property type="match status" value="1"/>
</dbReference>
<feature type="transmembrane region" description="Helical" evidence="9">
    <location>
        <begin position="102"/>
        <end position="123"/>
    </location>
</feature>
<evidence type="ECO:0000313" key="10">
    <source>
        <dbReference type="EMBL" id="ABM56675.1"/>
    </source>
</evidence>
<evidence type="ECO:0000256" key="9">
    <source>
        <dbReference type="SAM" id="Phobius"/>
    </source>
</evidence>
<comment type="subcellular location">
    <subcellularLocation>
        <location evidence="1">Cell membrane</location>
        <topology evidence="1">Multi-pass membrane protein</topology>
    </subcellularLocation>
</comment>
<dbReference type="GO" id="GO:0022857">
    <property type="term" value="F:transmembrane transporter activity"/>
    <property type="evidence" value="ECO:0007669"/>
    <property type="project" value="InterPro"/>
</dbReference>
<keyword evidence="7 9" id="KW-0472">Membrane</keyword>
<feature type="transmembrane region" description="Helical" evidence="9">
    <location>
        <begin position="67"/>
        <end position="90"/>
    </location>
</feature>
<dbReference type="Pfam" id="PF02653">
    <property type="entry name" value="BPD_transp_2"/>
    <property type="match status" value="1"/>
</dbReference>
<evidence type="ECO:0000256" key="8">
    <source>
        <dbReference type="ARBA" id="ARBA00037998"/>
    </source>
</evidence>
<evidence type="ECO:0000256" key="2">
    <source>
        <dbReference type="ARBA" id="ARBA00022448"/>
    </source>
</evidence>
<gene>
    <name evidence="10" type="ordered locus">Veis_0896</name>
</gene>
<dbReference type="PANTHER" id="PTHR11795">
    <property type="entry name" value="BRANCHED-CHAIN AMINO ACID TRANSPORT SYSTEM PERMEASE PROTEIN LIVH"/>
    <property type="match status" value="1"/>
</dbReference>
<keyword evidence="6 9" id="KW-1133">Transmembrane helix</keyword>
<feature type="transmembrane region" description="Helical" evidence="9">
    <location>
        <begin position="36"/>
        <end position="55"/>
    </location>
</feature>
<dbReference type="RefSeq" id="WP_011808688.1">
    <property type="nucleotide sequence ID" value="NC_008786.1"/>
</dbReference>
<evidence type="ECO:0000256" key="4">
    <source>
        <dbReference type="ARBA" id="ARBA00022692"/>
    </source>
</evidence>
<accession>A1WGB8</accession>
<dbReference type="GO" id="GO:0006865">
    <property type="term" value="P:amino acid transport"/>
    <property type="evidence" value="ECO:0007669"/>
    <property type="project" value="UniProtKB-KW"/>
</dbReference>
<sequence>MDPYILTYAWLNGILVGAMLGGIALGLSLIFGVLRIVNFAHGSFLMLALYTAFWLQKLGGIDPYLSVPIAAPLMFALGYCVQCIVIGPLIRRERALVVEPISALLLTAGVCILIDNLALMAFGPNVRSTPSALRVGSFMLGPFPVNSFRVIAAAAALVLATGVWLWLAHTDMGRAIRATAQNRDAAAMSGIDVPLVYNVTFGLGCALVGVMGCLIAPFIPITPQVGLTFGIKSFIVVVLGGIGSIAGSLVGGIVIGLFESLAAQFVATPTASIFSLGLFILILLMRPQGLMGAAK</sequence>
<evidence type="ECO:0000256" key="5">
    <source>
        <dbReference type="ARBA" id="ARBA00022970"/>
    </source>
</evidence>
<evidence type="ECO:0000256" key="1">
    <source>
        <dbReference type="ARBA" id="ARBA00004651"/>
    </source>
</evidence>
<protein>
    <submittedName>
        <fullName evidence="10">Inner-membrane translocator</fullName>
    </submittedName>
</protein>